<gene>
    <name evidence="1" type="ordered locus">Sta7437_0708</name>
</gene>
<organism evidence="1 2">
    <name type="scientific">Stanieria cyanosphaera (strain ATCC 29371 / PCC 7437)</name>
    <dbReference type="NCBI Taxonomy" id="111780"/>
    <lineage>
        <taxon>Bacteria</taxon>
        <taxon>Bacillati</taxon>
        <taxon>Cyanobacteriota</taxon>
        <taxon>Cyanophyceae</taxon>
        <taxon>Pleurocapsales</taxon>
        <taxon>Dermocarpellaceae</taxon>
        <taxon>Stanieria</taxon>
    </lineage>
</organism>
<dbReference type="AlphaFoldDB" id="K9XRJ5"/>
<dbReference type="EMBL" id="CP003653">
    <property type="protein sequence ID" value="AFZ34302.1"/>
    <property type="molecule type" value="Genomic_DNA"/>
</dbReference>
<dbReference type="Proteomes" id="UP000010473">
    <property type="component" value="Chromosome"/>
</dbReference>
<accession>K9XRJ5</accession>
<dbReference type="eggNOG" id="COG3210">
    <property type="taxonomic scope" value="Bacteria"/>
</dbReference>
<dbReference type="OrthoDB" id="589548at2"/>
<dbReference type="RefSeq" id="WP_015191975.1">
    <property type="nucleotide sequence ID" value="NC_019748.1"/>
</dbReference>
<dbReference type="HOGENOM" id="CLU_2083410_0_0_3"/>
<reference evidence="2" key="1">
    <citation type="journal article" date="2013" name="Proc. Natl. Acad. Sci. U.S.A.">
        <title>Improving the coverage of the cyanobacterial phylum using diversity-driven genome sequencing.</title>
        <authorList>
            <person name="Shih P.M."/>
            <person name="Wu D."/>
            <person name="Latifi A."/>
            <person name="Axen S.D."/>
            <person name="Fewer D.P."/>
            <person name="Talla E."/>
            <person name="Calteau A."/>
            <person name="Cai F."/>
            <person name="Tandeau de Marsac N."/>
            <person name="Rippka R."/>
            <person name="Herdman M."/>
            <person name="Sivonen K."/>
            <person name="Coursin T."/>
            <person name="Laurent T."/>
            <person name="Goodwin L."/>
            <person name="Nolan M."/>
            <person name="Davenport K.W."/>
            <person name="Han C.S."/>
            <person name="Rubin E.M."/>
            <person name="Eisen J.A."/>
            <person name="Woyke T."/>
            <person name="Gugger M."/>
            <person name="Kerfeld C.A."/>
        </authorList>
    </citation>
    <scope>NUCLEOTIDE SEQUENCE [LARGE SCALE GENOMIC DNA]</scope>
    <source>
        <strain evidence="2">ATCC 29371 / PCC 7437</strain>
    </source>
</reference>
<proteinExistence type="predicted"/>
<evidence type="ECO:0000313" key="2">
    <source>
        <dbReference type="Proteomes" id="UP000010473"/>
    </source>
</evidence>
<name>K9XRJ5_STAC7</name>
<evidence type="ECO:0000313" key="1">
    <source>
        <dbReference type="EMBL" id="AFZ34302.1"/>
    </source>
</evidence>
<dbReference type="KEGG" id="scs:Sta7437_0708"/>
<protein>
    <submittedName>
        <fullName evidence="1">Filamentous hemagglutinin family outer membrane protein</fullName>
    </submittedName>
</protein>
<dbReference type="STRING" id="111780.Sta7437_0708"/>
<sequence>MAGVCNVTQTAQDIFAGRENTFVVNGRGGVPPTPVEPIPSEILIIDGQSIEPNAQVQRKTEAEEKALQEQYPPIMTSQGAIYPARGIVKNPDGTVILTAYPTAHTQRTLNNSPNCSN</sequence>
<keyword evidence="2" id="KW-1185">Reference proteome</keyword>